<dbReference type="InterPro" id="IPR011990">
    <property type="entry name" value="TPR-like_helical_dom_sf"/>
</dbReference>
<evidence type="ECO:0000259" key="1">
    <source>
        <dbReference type="PROSITE" id="PS50043"/>
    </source>
</evidence>
<dbReference type="PRINTS" id="PR00038">
    <property type="entry name" value="HTHLUXR"/>
</dbReference>
<dbReference type="SUPFAM" id="SSF52540">
    <property type="entry name" value="P-loop containing nucleoside triphosphate hydrolases"/>
    <property type="match status" value="1"/>
</dbReference>
<dbReference type="Pfam" id="PF00196">
    <property type="entry name" value="GerE"/>
    <property type="match status" value="1"/>
</dbReference>
<dbReference type="EMBL" id="BAABHK010000015">
    <property type="protein sequence ID" value="GAA4635400.1"/>
    <property type="molecule type" value="Genomic_DNA"/>
</dbReference>
<proteinExistence type="predicted"/>
<dbReference type="Gene3D" id="3.40.50.300">
    <property type="entry name" value="P-loop containing nucleotide triphosphate hydrolases"/>
    <property type="match status" value="1"/>
</dbReference>
<accession>A0ABP8UQ70</accession>
<sequence length="782" mass="86879">MAAGIRKTGKLPCGLTSFVGRPREMAEVIGRLSATRLVTLTGPGGVGKTRLALQIADGRRRAFADGTWLIDLAPLQDGGLLARSVAAALGLREDSTRSPTAMLEEHLEDKHLCLVLDNCEHLLRDCAILAKKLLTAAPRLRILATSRQILNIEGEFVFQVPPLSVPEANHGLTVGRARKYEAVQLFVERAATAAPSFALTSDNCTTVARLCQQLDGIPLAIELAAVQLRSLSVEQILTRLEDRFQLLASKRRAALPRHQTLRAAIDWSHEQCSQEEQVLWARLSVFSGSCDLEAVQEVCTGGEIAEEDMLDLLAKLLDKSILTREESAGVVRYRMLETIRQYGHMRLMEAGQIEATRRSFRDYYIRKSRHLEREWLGRHQKEWIEWVEPEWDNLRVVLHSCMSDPDGAHAGIEIITALWECWTFFGRIGEGRDWLDQALKKENRRDTTRVKALAVNAHLAVMQGDMPAARRALNEGYAVARRLDDIDALAHLWLAQGVAAVTRGDPQEGIPLLEKVLDTYRDDTGTHSRNALLITFMCMFFLALADIFTGDRRTSSYGARCQELAESVGAEWSTTWGMWISGLEQWRNGDMPSGTAMLQESLRRQRALDDRWGSTWNIEVLAWTAASSGQHERAVRLLGIAQSLRKTSGVSLLEMLPFARANEQCEAQLRHALGNEDFAANFRYGMELDFDCAFAYAVGEDVVATASVAASADASPPIPLTAREWQVARLVSNGMSNKEIADVLVIAQRTAEAHVEHILTKLALTSRVGIVAWVADQEPGPR</sequence>
<keyword evidence="3" id="KW-1185">Reference proteome</keyword>
<name>A0ABP8UQ70_9ACTN</name>
<dbReference type="Gene3D" id="1.25.40.10">
    <property type="entry name" value="Tetratricopeptide repeat domain"/>
    <property type="match status" value="1"/>
</dbReference>
<gene>
    <name evidence="2" type="ORF">GCM10023196_080730</name>
</gene>
<dbReference type="SMART" id="SM00421">
    <property type="entry name" value="HTH_LUXR"/>
    <property type="match status" value="1"/>
</dbReference>
<feature type="domain" description="HTH luxR-type" evidence="1">
    <location>
        <begin position="713"/>
        <end position="778"/>
    </location>
</feature>
<dbReference type="InterPro" id="IPR049945">
    <property type="entry name" value="AAA_22"/>
</dbReference>
<dbReference type="InterPro" id="IPR036388">
    <property type="entry name" value="WH-like_DNA-bd_sf"/>
</dbReference>
<dbReference type="PANTHER" id="PTHR47691:SF3">
    <property type="entry name" value="HTH-TYPE TRANSCRIPTIONAL REGULATOR RV0890C-RELATED"/>
    <property type="match status" value="1"/>
</dbReference>
<evidence type="ECO:0000313" key="3">
    <source>
        <dbReference type="Proteomes" id="UP001501442"/>
    </source>
</evidence>
<dbReference type="InterPro" id="IPR027417">
    <property type="entry name" value="P-loop_NTPase"/>
</dbReference>
<dbReference type="Proteomes" id="UP001501442">
    <property type="component" value="Unassembled WGS sequence"/>
</dbReference>
<evidence type="ECO:0000313" key="2">
    <source>
        <dbReference type="EMBL" id="GAA4635400.1"/>
    </source>
</evidence>
<dbReference type="RefSeq" id="WP_345438345.1">
    <property type="nucleotide sequence ID" value="NZ_BAABHK010000015.1"/>
</dbReference>
<dbReference type="Gene3D" id="1.10.10.10">
    <property type="entry name" value="Winged helix-like DNA-binding domain superfamily/Winged helix DNA-binding domain"/>
    <property type="match status" value="1"/>
</dbReference>
<dbReference type="CDD" id="cd06170">
    <property type="entry name" value="LuxR_C_like"/>
    <property type="match status" value="1"/>
</dbReference>
<dbReference type="SUPFAM" id="SSF48452">
    <property type="entry name" value="TPR-like"/>
    <property type="match status" value="1"/>
</dbReference>
<dbReference type="PRINTS" id="PR00364">
    <property type="entry name" value="DISEASERSIST"/>
</dbReference>
<dbReference type="Pfam" id="PF25872">
    <property type="entry name" value="HTH_77"/>
    <property type="match status" value="1"/>
</dbReference>
<dbReference type="InterPro" id="IPR000792">
    <property type="entry name" value="Tscrpt_reg_LuxR_C"/>
</dbReference>
<organism evidence="2 3">
    <name type="scientific">Actinoallomurus vinaceus</name>
    <dbReference type="NCBI Taxonomy" id="1080074"/>
    <lineage>
        <taxon>Bacteria</taxon>
        <taxon>Bacillati</taxon>
        <taxon>Actinomycetota</taxon>
        <taxon>Actinomycetes</taxon>
        <taxon>Streptosporangiales</taxon>
        <taxon>Thermomonosporaceae</taxon>
        <taxon>Actinoallomurus</taxon>
    </lineage>
</organism>
<dbReference type="PROSITE" id="PS50043">
    <property type="entry name" value="HTH_LUXR_2"/>
    <property type="match status" value="1"/>
</dbReference>
<dbReference type="SUPFAM" id="SSF46894">
    <property type="entry name" value="C-terminal effector domain of the bipartite response regulators"/>
    <property type="match status" value="1"/>
</dbReference>
<protein>
    <submittedName>
        <fullName evidence="2">LuxR family transcriptional regulator</fullName>
    </submittedName>
</protein>
<dbReference type="InterPro" id="IPR058852">
    <property type="entry name" value="HTH_77"/>
</dbReference>
<reference evidence="3" key="1">
    <citation type="journal article" date="2019" name="Int. J. Syst. Evol. Microbiol.">
        <title>The Global Catalogue of Microorganisms (GCM) 10K type strain sequencing project: providing services to taxonomists for standard genome sequencing and annotation.</title>
        <authorList>
            <consortium name="The Broad Institute Genomics Platform"/>
            <consortium name="The Broad Institute Genome Sequencing Center for Infectious Disease"/>
            <person name="Wu L."/>
            <person name="Ma J."/>
        </authorList>
    </citation>
    <scope>NUCLEOTIDE SEQUENCE [LARGE SCALE GENOMIC DNA]</scope>
    <source>
        <strain evidence="3">JCM 17939</strain>
    </source>
</reference>
<comment type="caution">
    <text evidence="2">The sequence shown here is derived from an EMBL/GenBank/DDBJ whole genome shotgun (WGS) entry which is preliminary data.</text>
</comment>
<dbReference type="PANTHER" id="PTHR47691">
    <property type="entry name" value="REGULATOR-RELATED"/>
    <property type="match status" value="1"/>
</dbReference>
<dbReference type="Pfam" id="PF13401">
    <property type="entry name" value="AAA_22"/>
    <property type="match status" value="1"/>
</dbReference>
<dbReference type="InterPro" id="IPR016032">
    <property type="entry name" value="Sig_transdc_resp-reg_C-effctor"/>
</dbReference>